<dbReference type="AlphaFoldDB" id="A0A7R9P0P5"/>
<dbReference type="EMBL" id="OE008023">
    <property type="protein sequence ID" value="CAD7463422.1"/>
    <property type="molecule type" value="Genomic_DNA"/>
</dbReference>
<feature type="compositionally biased region" description="Basic and acidic residues" evidence="1">
    <location>
        <begin position="168"/>
        <end position="182"/>
    </location>
</feature>
<accession>A0A7R9P0P5</accession>
<evidence type="ECO:0000313" key="2">
    <source>
        <dbReference type="EMBL" id="CAD7463422.1"/>
    </source>
</evidence>
<name>A0A7R9P0P5_9NEOP</name>
<sequence>MWYTLRGASQNSHTGGGYPLNKNPWVNDVCLTRSLVTMTSSLLDFRIKEGHRDTPSLIERSLFRAGVEAHCSCQTQGDPSLFYHIWACELSRREAPYDARHDNLRIGHRREVFSARYPVIVIPKALLLRYYNRRTFTQELKAVVSNNRPRKAVLVAKGRQRRGQKSLSRTERQGKGRKDSERITSTSSQIFDTPPVTSADPFKTLNIQAGLVRGSPYPVVHLAQERLHYSKILRYYTVEPEVMAGFLGLGTAHLAPHYPLVGVETHAKNCWFPGTNDSSTQLLYLLDVFRCPSDYLTVTADLQSLDDPGMMVCDVVEGSPTLWSTLRKKGFTIPRSFITILLPGLSLDRCLNPVCLGSTLPPSFCLCLGTSGCDSCLFLLRITSKPSTLCSLALKSSRDL</sequence>
<evidence type="ECO:0000256" key="1">
    <source>
        <dbReference type="SAM" id="MobiDB-lite"/>
    </source>
</evidence>
<organism evidence="2">
    <name type="scientific">Timema tahoe</name>
    <dbReference type="NCBI Taxonomy" id="61484"/>
    <lineage>
        <taxon>Eukaryota</taxon>
        <taxon>Metazoa</taxon>
        <taxon>Ecdysozoa</taxon>
        <taxon>Arthropoda</taxon>
        <taxon>Hexapoda</taxon>
        <taxon>Insecta</taxon>
        <taxon>Pterygota</taxon>
        <taxon>Neoptera</taxon>
        <taxon>Polyneoptera</taxon>
        <taxon>Phasmatodea</taxon>
        <taxon>Timematodea</taxon>
        <taxon>Timematoidea</taxon>
        <taxon>Timematidae</taxon>
        <taxon>Timema</taxon>
    </lineage>
</organism>
<protein>
    <submittedName>
        <fullName evidence="2">Uncharacterized protein</fullName>
    </submittedName>
</protein>
<feature type="region of interest" description="Disordered" evidence="1">
    <location>
        <begin position="156"/>
        <end position="191"/>
    </location>
</feature>
<reference evidence="2" key="1">
    <citation type="submission" date="2020-11" db="EMBL/GenBank/DDBJ databases">
        <authorList>
            <person name="Tran Van P."/>
        </authorList>
    </citation>
    <scope>NUCLEOTIDE SEQUENCE</scope>
</reference>
<gene>
    <name evidence="2" type="ORF">TTEB3V08_LOCUS11307</name>
</gene>
<proteinExistence type="predicted"/>